<dbReference type="Proteomes" id="UP001153404">
    <property type="component" value="Unassembled WGS sequence"/>
</dbReference>
<evidence type="ECO:0000313" key="2">
    <source>
        <dbReference type="Proteomes" id="UP001153404"/>
    </source>
</evidence>
<keyword evidence="2" id="KW-1185">Reference proteome</keyword>
<reference evidence="1" key="1">
    <citation type="submission" date="2022-10" db="EMBL/GenBank/DDBJ databases">
        <title>Comparative genomic analysis of Cohnella hashimotonis sp. nov., isolated from the International Space Station.</title>
        <authorList>
            <person name="Simpson A."/>
            <person name="Venkateswaran K."/>
        </authorList>
    </citation>
    <scope>NUCLEOTIDE SEQUENCE</scope>
    <source>
        <strain evidence="1">DSM 28161</strain>
    </source>
</reference>
<protein>
    <submittedName>
        <fullName evidence="1">YxcD family protein</fullName>
    </submittedName>
</protein>
<gene>
    <name evidence="1" type="ORF">OMP40_29665</name>
</gene>
<dbReference type="InterPro" id="IPR020516">
    <property type="entry name" value="Uncharacterised_YxcD"/>
</dbReference>
<evidence type="ECO:0000313" key="1">
    <source>
        <dbReference type="EMBL" id="MDG0813020.1"/>
    </source>
</evidence>
<comment type="caution">
    <text evidence="1">The sequence shown here is derived from an EMBL/GenBank/DDBJ whole genome shotgun (WGS) entry which is preliminary data.</text>
</comment>
<sequence>MRLTTDEIVNAVCLHTAERQQVPVTAVEVELSWDDEQGFTAEVWVEGRSRYLVEANLKESIVRYMLTEYDRRVYPSSITMVADEELEEIFADVIEE</sequence>
<proteinExistence type="predicted"/>
<dbReference type="EMBL" id="JAPDIA010000008">
    <property type="protein sequence ID" value="MDG0813020.1"/>
    <property type="molecule type" value="Genomic_DNA"/>
</dbReference>
<dbReference type="Pfam" id="PF10850">
    <property type="entry name" value="DUF2653"/>
    <property type="match status" value="1"/>
</dbReference>
<dbReference type="AlphaFoldDB" id="A0A9X4KY60"/>
<accession>A0A9X4KY60</accession>
<dbReference type="RefSeq" id="WP_277536718.1">
    <property type="nucleotide sequence ID" value="NZ_JAPDIA010000008.1"/>
</dbReference>
<name>A0A9X4KY60_9BACL</name>
<organism evidence="1 2">
    <name type="scientific">Cohnella rhizosphaerae</name>
    <dbReference type="NCBI Taxonomy" id="1457232"/>
    <lineage>
        <taxon>Bacteria</taxon>
        <taxon>Bacillati</taxon>
        <taxon>Bacillota</taxon>
        <taxon>Bacilli</taxon>
        <taxon>Bacillales</taxon>
        <taxon>Paenibacillaceae</taxon>
        <taxon>Cohnella</taxon>
    </lineage>
</organism>